<dbReference type="SUPFAM" id="SSF56281">
    <property type="entry name" value="Metallo-hydrolase/oxidoreductase"/>
    <property type="match status" value="1"/>
</dbReference>
<keyword evidence="3" id="KW-1185">Reference proteome</keyword>
<comment type="caution">
    <text evidence="2">The sequence shown here is derived from an EMBL/GenBank/DDBJ whole genome shotgun (WGS) entry which is preliminary data.</text>
</comment>
<reference evidence="3" key="1">
    <citation type="journal article" date="2019" name="Int. J. Syst. Evol. Microbiol.">
        <title>The Global Catalogue of Microorganisms (GCM) 10K type strain sequencing project: providing services to taxonomists for standard genome sequencing and annotation.</title>
        <authorList>
            <consortium name="The Broad Institute Genomics Platform"/>
            <consortium name="The Broad Institute Genome Sequencing Center for Infectious Disease"/>
            <person name="Wu L."/>
            <person name="Ma J."/>
        </authorList>
    </citation>
    <scope>NUCLEOTIDE SEQUENCE [LARGE SCALE GENOMIC DNA]</scope>
    <source>
        <strain evidence="3">CGMCC 4.1782</strain>
    </source>
</reference>
<organism evidence="2 3">
    <name type="scientific">Pontibacter ruber</name>
    <dbReference type="NCBI Taxonomy" id="1343895"/>
    <lineage>
        <taxon>Bacteria</taxon>
        <taxon>Pseudomonadati</taxon>
        <taxon>Bacteroidota</taxon>
        <taxon>Cytophagia</taxon>
        <taxon>Cytophagales</taxon>
        <taxon>Hymenobacteraceae</taxon>
        <taxon>Pontibacter</taxon>
    </lineage>
</organism>
<dbReference type="InterPro" id="IPR036866">
    <property type="entry name" value="RibonucZ/Hydroxyglut_hydro"/>
</dbReference>
<protein>
    <submittedName>
        <fullName evidence="2">MBL fold metallo-hydrolase</fullName>
    </submittedName>
</protein>
<dbReference type="Proteomes" id="UP001597374">
    <property type="component" value="Unassembled WGS sequence"/>
</dbReference>
<name>A0ABW5CX68_9BACT</name>
<evidence type="ECO:0000313" key="2">
    <source>
        <dbReference type="EMBL" id="MFD2245834.1"/>
    </source>
</evidence>
<dbReference type="Pfam" id="PF12706">
    <property type="entry name" value="Lactamase_B_2"/>
    <property type="match status" value="1"/>
</dbReference>
<dbReference type="RefSeq" id="WP_250427481.1">
    <property type="nucleotide sequence ID" value="NZ_JALPRR010000001.1"/>
</dbReference>
<accession>A0ABW5CX68</accession>
<proteinExistence type="predicted"/>
<dbReference type="EMBL" id="JBHUIM010000001">
    <property type="protein sequence ID" value="MFD2245834.1"/>
    <property type="molecule type" value="Genomic_DNA"/>
</dbReference>
<evidence type="ECO:0000259" key="1">
    <source>
        <dbReference type="Pfam" id="PF12706"/>
    </source>
</evidence>
<evidence type="ECO:0000313" key="3">
    <source>
        <dbReference type="Proteomes" id="UP001597374"/>
    </source>
</evidence>
<sequence>MAQQKRHIRHIRNERLHTIKQGYRGNKVIGGVFANGDELYLPEFSKVIKWRLSKNPQREEKKKDQYVPAVVENCDFLNSSEDMLVWLGHATFLIRLNGVTFLTDPIYYDLPMIKRRVGLPCPPEQIQNIDFLLLSHAHFDHLDKKSIRTTFSHNPQVKALAPLEAGKLLRDIEPHLPYQEAGWFQKYDLTPAGVEVYFMPASHWHRRGAFDMNKVLWGSFVLKTDNMLLYFAGDTGFNGHFEEIQEIFGPMDVCIMPVGAYKPSFMMQQSHLNPHEAVKAYNLLRGGTFIPMHYGTFDLSDEPPGEPVRVLEQLAAGGLLQGLRLPAIGEPVLFKDLQ</sequence>
<dbReference type="InterPro" id="IPR001279">
    <property type="entry name" value="Metallo-B-lactamas"/>
</dbReference>
<dbReference type="Gene3D" id="3.60.15.10">
    <property type="entry name" value="Ribonuclease Z/Hydroxyacylglutathione hydrolase-like"/>
    <property type="match status" value="1"/>
</dbReference>
<gene>
    <name evidence="2" type="ORF">ACFSKP_06180</name>
</gene>
<dbReference type="PANTHER" id="PTHR15032">
    <property type="entry name" value="N-ACYL-PHOSPHATIDYLETHANOLAMINE-HYDROLYZING PHOSPHOLIPASE D"/>
    <property type="match status" value="1"/>
</dbReference>
<feature type="domain" description="Metallo-beta-lactamase" evidence="1">
    <location>
        <begin position="102"/>
        <end position="294"/>
    </location>
</feature>
<dbReference type="PANTHER" id="PTHR15032:SF4">
    <property type="entry name" value="N-ACYL-PHOSPHATIDYLETHANOLAMINE-HYDROLYZING PHOSPHOLIPASE D"/>
    <property type="match status" value="1"/>
</dbReference>